<organism evidence="21 22">
    <name type="scientific">Podospora pseudocomata</name>
    <dbReference type="NCBI Taxonomy" id="2093779"/>
    <lineage>
        <taxon>Eukaryota</taxon>
        <taxon>Fungi</taxon>
        <taxon>Dikarya</taxon>
        <taxon>Ascomycota</taxon>
        <taxon>Pezizomycotina</taxon>
        <taxon>Sordariomycetes</taxon>
        <taxon>Sordariomycetidae</taxon>
        <taxon>Sordariales</taxon>
        <taxon>Podosporaceae</taxon>
        <taxon>Podospora</taxon>
    </lineage>
</organism>
<dbReference type="InterPro" id="IPR006703">
    <property type="entry name" value="G_AIG1"/>
</dbReference>
<dbReference type="EMBL" id="JAFFHA010000001">
    <property type="protein sequence ID" value="KAK4660755.1"/>
    <property type="molecule type" value="Genomic_DNA"/>
</dbReference>
<sequence>MTAHLTRWKVPRIGRSGPGRQSTRFIMRNSTFQDKSRDTRPRHHDILFALVFSKPPATLADDLCHRDISTRKMGEPEQSMIFIMGLSGSGKSRFVNLLRQNSVREGAGLQSETQECQIVQLRLKDKLVSVVDTPGFGDSRKTDAEILSTISDFLILQHAAGFRLSGIIWLHPIEQQRMRRPDLQALTMFHDLCGKDALSAVTLLTTRWDHVKDERTGAMRERELRRSFWKDMIDHGANAQRFNGSSEMAKSIVRRLLRNKPVILQIQKDSMESGKRLRDTAAGARIMEDLEVDLKRQEEKVKKAERELKAGAQSGDQATEQALRTRYEAEARERERLISSCQRMNANLGQEIMEKWDRIQEDLPQAGAGSDSDSCLEHEKQVPNKGTAPKIENTRRNRWKGRVSAFANVLGLTLTAVVHIVLPLAGIAVG</sequence>
<feature type="coiled-coil region" evidence="17">
    <location>
        <begin position="287"/>
        <end position="314"/>
    </location>
</feature>
<reference evidence="21 22" key="1">
    <citation type="journal article" date="2023" name="bioRxiv">
        <title>High-quality genome assemblies of four members of thePodospora anserinaspecies complex.</title>
        <authorList>
            <person name="Ament-Velasquez S.L."/>
            <person name="Vogan A.A."/>
            <person name="Wallerman O."/>
            <person name="Hartmann F."/>
            <person name="Gautier V."/>
            <person name="Silar P."/>
            <person name="Giraud T."/>
            <person name="Johannesson H."/>
        </authorList>
    </citation>
    <scope>NUCLEOTIDE SEQUENCE [LARGE SCALE GENOMIC DNA]</scope>
    <source>
        <strain evidence="21 22">CBS 415.72m</strain>
    </source>
</reference>
<keyword evidence="8" id="KW-0547">Nucleotide-binding</keyword>
<evidence type="ECO:0000313" key="21">
    <source>
        <dbReference type="EMBL" id="KAK4660755.1"/>
    </source>
</evidence>
<evidence type="ECO:0000256" key="4">
    <source>
        <dbReference type="ARBA" id="ARBA00022528"/>
    </source>
</evidence>
<feature type="domain" description="AIG1-type G" evidence="20">
    <location>
        <begin position="81"/>
        <end position="215"/>
    </location>
</feature>
<evidence type="ECO:0000256" key="1">
    <source>
        <dbReference type="ARBA" id="ARBA00001946"/>
    </source>
</evidence>
<keyword evidence="13 19" id="KW-1133">Transmembrane helix</keyword>
<evidence type="ECO:0000256" key="8">
    <source>
        <dbReference type="ARBA" id="ARBA00022741"/>
    </source>
</evidence>
<keyword evidence="9" id="KW-0378">Hydrolase</keyword>
<keyword evidence="17" id="KW-0175">Coiled coil</keyword>
<evidence type="ECO:0000256" key="9">
    <source>
        <dbReference type="ARBA" id="ARBA00022801"/>
    </source>
</evidence>
<dbReference type="InterPro" id="IPR045058">
    <property type="entry name" value="GIMA/IAN/Toc"/>
</dbReference>
<keyword evidence="5" id="KW-0934">Plastid</keyword>
<keyword evidence="6 19" id="KW-0812">Transmembrane</keyword>
<evidence type="ECO:0000256" key="13">
    <source>
        <dbReference type="ARBA" id="ARBA00022989"/>
    </source>
</evidence>
<keyword evidence="10" id="KW-1002">Plastid outer membrane</keyword>
<evidence type="ECO:0000256" key="5">
    <source>
        <dbReference type="ARBA" id="ARBA00022640"/>
    </source>
</evidence>
<gene>
    <name evidence="21" type="ORF">QC762_121860</name>
</gene>
<evidence type="ECO:0000256" key="12">
    <source>
        <dbReference type="ARBA" id="ARBA00022927"/>
    </source>
</evidence>
<evidence type="ECO:0000256" key="11">
    <source>
        <dbReference type="ARBA" id="ARBA00022842"/>
    </source>
</evidence>
<keyword evidence="12" id="KW-0653">Protein transport</keyword>
<keyword evidence="22" id="KW-1185">Reference proteome</keyword>
<evidence type="ECO:0000256" key="18">
    <source>
        <dbReference type="SAM" id="MobiDB-lite"/>
    </source>
</evidence>
<comment type="caution">
    <text evidence="21">The sequence shown here is derived from an EMBL/GenBank/DDBJ whole genome shotgun (WGS) entry which is preliminary data.</text>
</comment>
<dbReference type="Gene3D" id="3.40.50.300">
    <property type="entry name" value="P-loop containing nucleotide triphosphate hydrolases"/>
    <property type="match status" value="1"/>
</dbReference>
<dbReference type="GeneID" id="87906512"/>
<evidence type="ECO:0000313" key="22">
    <source>
        <dbReference type="Proteomes" id="UP001323405"/>
    </source>
</evidence>
<feature type="region of interest" description="Disordered" evidence="18">
    <location>
        <begin position="365"/>
        <end position="392"/>
    </location>
</feature>
<comment type="subcellular location">
    <subcellularLocation>
        <location evidence="2">Membrane</location>
        <topology evidence="2">Single-pass membrane protein</topology>
    </subcellularLocation>
    <subcellularLocation>
        <location evidence="16">Plastid</location>
        <location evidence="16">Chloroplast outer membrane</location>
    </subcellularLocation>
</comment>
<evidence type="ECO:0000259" key="20">
    <source>
        <dbReference type="Pfam" id="PF04548"/>
    </source>
</evidence>
<keyword evidence="3" id="KW-0813">Transport</keyword>
<dbReference type="PANTHER" id="PTHR10903:SF135">
    <property type="entry name" value="TRANSLOCASE OF CHLOROPLAST 120, CHLOROPLASTIC-RELATED"/>
    <property type="match status" value="1"/>
</dbReference>
<evidence type="ECO:0000256" key="7">
    <source>
        <dbReference type="ARBA" id="ARBA00022723"/>
    </source>
</evidence>
<feature type="transmembrane region" description="Helical" evidence="19">
    <location>
        <begin position="405"/>
        <end position="429"/>
    </location>
</feature>
<dbReference type="PANTHER" id="PTHR10903">
    <property type="entry name" value="GTPASE, IMAP FAMILY MEMBER-RELATED"/>
    <property type="match status" value="1"/>
</dbReference>
<comment type="cofactor">
    <cofactor evidence="1">
        <name>Mg(2+)</name>
        <dbReference type="ChEBI" id="CHEBI:18420"/>
    </cofactor>
</comment>
<evidence type="ECO:0000256" key="19">
    <source>
        <dbReference type="SAM" id="Phobius"/>
    </source>
</evidence>
<dbReference type="Proteomes" id="UP001323405">
    <property type="component" value="Unassembled WGS sequence"/>
</dbReference>
<proteinExistence type="predicted"/>
<dbReference type="InterPro" id="IPR027417">
    <property type="entry name" value="P-loop_NTPase"/>
</dbReference>
<accession>A0ABR0GYB2</accession>
<keyword evidence="15 19" id="KW-0472">Membrane</keyword>
<keyword evidence="4" id="KW-0150">Chloroplast</keyword>
<dbReference type="SUPFAM" id="SSF52540">
    <property type="entry name" value="P-loop containing nucleoside triphosphate hydrolases"/>
    <property type="match status" value="1"/>
</dbReference>
<evidence type="ECO:0000256" key="17">
    <source>
        <dbReference type="SAM" id="Coils"/>
    </source>
</evidence>
<dbReference type="RefSeq" id="XP_062749725.1">
    <property type="nucleotide sequence ID" value="XM_062886605.1"/>
</dbReference>
<keyword evidence="14" id="KW-0342">GTP-binding</keyword>
<protein>
    <recommendedName>
        <fullName evidence="20">AIG1-type G domain-containing protein</fullName>
    </recommendedName>
</protein>
<dbReference type="CDD" id="cd00882">
    <property type="entry name" value="Ras_like_GTPase"/>
    <property type="match status" value="1"/>
</dbReference>
<dbReference type="Pfam" id="PF04548">
    <property type="entry name" value="AIG1"/>
    <property type="match status" value="1"/>
</dbReference>
<keyword evidence="7" id="KW-0479">Metal-binding</keyword>
<name>A0ABR0GYB2_9PEZI</name>
<evidence type="ECO:0000256" key="14">
    <source>
        <dbReference type="ARBA" id="ARBA00023134"/>
    </source>
</evidence>
<evidence type="ECO:0000256" key="2">
    <source>
        <dbReference type="ARBA" id="ARBA00004167"/>
    </source>
</evidence>
<evidence type="ECO:0000256" key="16">
    <source>
        <dbReference type="ARBA" id="ARBA00024013"/>
    </source>
</evidence>
<evidence type="ECO:0000256" key="10">
    <source>
        <dbReference type="ARBA" id="ARBA00022805"/>
    </source>
</evidence>
<evidence type="ECO:0000256" key="3">
    <source>
        <dbReference type="ARBA" id="ARBA00022448"/>
    </source>
</evidence>
<evidence type="ECO:0000256" key="15">
    <source>
        <dbReference type="ARBA" id="ARBA00023136"/>
    </source>
</evidence>
<evidence type="ECO:0000256" key="6">
    <source>
        <dbReference type="ARBA" id="ARBA00022692"/>
    </source>
</evidence>
<keyword evidence="11" id="KW-0460">Magnesium</keyword>